<dbReference type="Proteomes" id="UP000240621">
    <property type="component" value="Unassembled WGS sequence"/>
</dbReference>
<dbReference type="EMBL" id="BLAU01000001">
    <property type="protein sequence ID" value="GET22808.1"/>
    <property type="molecule type" value="Genomic_DNA"/>
</dbReference>
<sequence length="201" mass="23112">MNRSKLTIYLTTIILIIFSARLSAQTTPEGRNRFRIGAGVLFEGSIDRRGPYLMADYTREISTVIGISPGIWFSYRHSAWKNVTTYWRSTFDSKDLRVVPRVNLVVTPLPGKFSRLHLQTGILAEILFSKFHSTNENDLMQRTSDYLEESTKLRPGFSGGFHLDLVQIKQRWLGIDAEIIYEYSGYNPRIDAVNLAVYYSF</sequence>
<reference evidence="2 3" key="1">
    <citation type="submission" date="2018-03" db="EMBL/GenBank/DDBJ databases">
        <title>Genomic Encyclopedia of Archaeal and Bacterial Type Strains, Phase II (KMG-II): from individual species to whole genera.</title>
        <authorList>
            <person name="Goeker M."/>
        </authorList>
    </citation>
    <scope>NUCLEOTIDE SEQUENCE [LARGE SCALE GENOMIC DNA]</scope>
    <source>
        <strain evidence="2 3">DSM 27267</strain>
    </source>
</reference>
<proteinExistence type="predicted"/>
<evidence type="ECO:0000313" key="1">
    <source>
        <dbReference type="EMBL" id="GET22808.1"/>
    </source>
</evidence>
<name>A0A2P8CBV9_9BACT</name>
<evidence type="ECO:0000313" key="4">
    <source>
        <dbReference type="Proteomes" id="UP000396862"/>
    </source>
</evidence>
<dbReference type="EMBL" id="PYGC01000006">
    <property type="protein sequence ID" value="PSK82450.1"/>
    <property type="molecule type" value="Genomic_DNA"/>
</dbReference>
<keyword evidence="4" id="KW-1185">Reference proteome</keyword>
<dbReference type="Proteomes" id="UP000396862">
    <property type="component" value="Unassembled WGS sequence"/>
</dbReference>
<organism evidence="2 3">
    <name type="scientific">Prolixibacter denitrificans</name>
    <dbReference type="NCBI Taxonomy" id="1541063"/>
    <lineage>
        <taxon>Bacteria</taxon>
        <taxon>Pseudomonadati</taxon>
        <taxon>Bacteroidota</taxon>
        <taxon>Bacteroidia</taxon>
        <taxon>Marinilabiliales</taxon>
        <taxon>Prolixibacteraceae</taxon>
        <taxon>Prolixibacter</taxon>
    </lineage>
</organism>
<protein>
    <submittedName>
        <fullName evidence="2">Uncharacterized protein</fullName>
    </submittedName>
</protein>
<evidence type="ECO:0000313" key="2">
    <source>
        <dbReference type="EMBL" id="PSK82450.1"/>
    </source>
</evidence>
<evidence type="ECO:0000313" key="3">
    <source>
        <dbReference type="Proteomes" id="UP000240621"/>
    </source>
</evidence>
<accession>A0A2P8CBV9</accession>
<dbReference type="OrthoDB" id="9898708at2"/>
<dbReference type="RefSeq" id="WP_106542655.1">
    <property type="nucleotide sequence ID" value="NZ_BLAU01000001.1"/>
</dbReference>
<reference evidence="1 4" key="2">
    <citation type="submission" date="2019-10" db="EMBL/GenBank/DDBJ databases">
        <title>Prolixibacter strains distinguished by the presence of nitrate reductase genes were adept at nitrate-dependent anaerobic corrosion of metallic iron and carbon steel.</title>
        <authorList>
            <person name="Iino T."/>
            <person name="Shono N."/>
            <person name="Ito K."/>
            <person name="Nakamura R."/>
            <person name="Sueoka K."/>
            <person name="Harayama S."/>
            <person name="Ohkuma M."/>
        </authorList>
    </citation>
    <scope>NUCLEOTIDE SEQUENCE [LARGE SCALE GENOMIC DNA]</scope>
    <source>
        <strain evidence="1 4">MIC1-1</strain>
    </source>
</reference>
<dbReference type="AlphaFoldDB" id="A0A2P8CBV9"/>
<gene>
    <name evidence="2" type="ORF">CLV93_106198</name>
    <name evidence="1" type="ORF">JCM18694_30540</name>
</gene>
<comment type="caution">
    <text evidence="2">The sequence shown here is derived from an EMBL/GenBank/DDBJ whole genome shotgun (WGS) entry which is preliminary data.</text>
</comment>